<dbReference type="RefSeq" id="WP_090059548.1">
    <property type="nucleotide sequence ID" value="NZ_FORH01000002.1"/>
</dbReference>
<reference evidence="11" key="1">
    <citation type="submission" date="2016-10" db="EMBL/GenBank/DDBJ databases">
        <authorList>
            <person name="Varghese N."/>
            <person name="Submissions S."/>
        </authorList>
    </citation>
    <scope>NUCLEOTIDE SEQUENCE [LARGE SCALE GENOMIC DNA]</scope>
    <source>
        <strain evidence="11">DSM 26471</strain>
    </source>
</reference>
<dbReference type="PRINTS" id="PR00126">
    <property type="entry name" value="ATPASEGAMMA"/>
</dbReference>
<dbReference type="Pfam" id="PF00231">
    <property type="entry name" value="ATP-synt"/>
    <property type="match status" value="1"/>
</dbReference>
<evidence type="ECO:0000256" key="2">
    <source>
        <dbReference type="ARBA" id="ARBA00004170"/>
    </source>
</evidence>
<keyword evidence="6" id="KW-0406">Ion transport</keyword>
<dbReference type="PANTHER" id="PTHR11693:SF22">
    <property type="entry name" value="ATP SYNTHASE SUBUNIT GAMMA, MITOCHONDRIAL"/>
    <property type="match status" value="1"/>
</dbReference>
<dbReference type="EMBL" id="FORH01000002">
    <property type="protein sequence ID" value="SFJ12592.1"/>
    <property type="molecule type" value="Genomic_DNA"/>
</dbReference>
<keyword evidence="7" id="KW-0472">Membrane</keyword>
<dbReference type="InterPro" id="IPR035968">
    <property type="entry name" value="ATP_synth_F1_ATPase_gsu"/>
</dbReference>
<protein>
    <submittedName>
        <fullName evidence="10">F-type H+-transporting ATPase subunit gamma</fullName>
    </submittedName>
</protein>
<keyword evidence="8" id="KW-0139">CF(1)</keyword>
<evidence type="ECO:0000256" key="8">
    <source>
        <dbReference type="ARBA" id="ARBA00023196"/>
    </source>
</evidence>
<accession>A0A1I3NTW8</accession>
<dbReference type="Gene3D" id="1.10.287.80">
    <property type="entry name" value="ATP synthase, gamma subunit, helix hairpin domain"/>
    <property type="match status" value="1"/>
</dbReference>
<gene>
    <name evidence="10" type="ORF">SAMN04487991_1471</name>
</gene>
<evidence type="ECO:0000256" key="7">
    <source>
        <dbReference type="ARBA" id="ARBA00023136"/>
    </source>
</evidence>
<organism evidence="10 11">
    <name type="scientific">Celeribacter neptunius</name>
    <dbReference type="NCBI Taxonomy" id="588602"/>
    <lineage>
        <taxon>Bacteria</taxon>
        <taxon>Pseudomonadati</taxon>
        <taxon>Pseudomonadota</taxon>
        <taxon>Alphaproteobacteria</taxon>
        <taxon>Rhodobacterales</taxon>
        <taxon>Roseobacteraceae</taxon>
        <taxon>Celeribacter</taxon>
    </lineage>
</organism>
<sequence length="281" mass="30724">MSERFADITARIETVHKLDTVIGAMRGIAAARVHEAQAHLDSIHRFEETIGRAIGEALALFPAPQAEAQTAGRARPGLLVFATEQGFVGSYSERIFEALQQELGQDPAPLVFLVGERGLAMAEEHDVELAWSAPMIAHAAQAASLATRIGDALFAPMAAGEITSLSILHAIPSLSEEVQIAHKPLLPFDYDRFAPPQSQVPPRITLPPERLLQRLVEEYLFAELSAAVMLSFAAENEARMRAMIAAQDNTAETLDDMTRLARRLRQEEITEEIIELATADL</sequence>
<comment type="similarity">
    <text evidence="3">Belongs to the ATPase gamma chain family.</text>
</comment>
<keyword evidence="4" id="KW-0813">Transport</keyword>
<dbReference type="AlphaFoldDB" id="A0A1I3NTW8"/>
<dbReference type="OrthoDB" id="6169121at2"/>
<keyword evidence="9" id="KW-0066">ATP synthesis</keyword>
<dbReference type="STRING" id="588602.SAMN04487991_1471"/>
<dbReference type="GO" id="GO:0045259">
    <property type="term" value="C:proton-transporting ATP synthase complex"/>
    <property type="evidence" value="ECO:0007669"/>
    <property type="project" value="UniProtKB-KW"/>
</dbReference>
<evidence type="ECO:0000256" key="6">
    <source>
        <dbReference type="ARBA" id="ARBA00023065"/>
    </source>
</evidence>
<evidence type="ECO:0000256" key="1">
    <source>
        <dbReference type="ARBA" id="ARBA00003456"/>
    </source>
</evidence>
<evidence type="ECO:0000313" key="11">
    <source>
        <dbReference type="Proteomes" id="UP000199630"/>
    </source>
</evidence>
<dbReference type="SUPFAM" id="SSF52943">
    <property type="entry name" value="ATP synthase (F1-ATPase), gamma subunit"/>
    <property type="match status" value="1"/>
</dbReference>
<evidence type="ECO:0000256" key="9">
    <source>
        <dbReference type="ARBA" id="ARBA00023310"/>
    </source>
</evidence>
<evidence type="ECO:0000313" key="10">
    <source>
        <dbReference type="EMBL" id="SFJ12592.1"/>
    </source>
</evidence>
<evidence type="ECO:0000256" key="3">
    <source>
        <dbReference type="ARBA" id="ARBA00007681"/>
    </source>
</evidence>
<dbReference type="InterPro" id="IPR000131">
    <property type="entry name" value="ATP_synth_F1_gsu"/>
</dbReference>
<comment type="subcellular location">
    <subcellularLocation>
        <location evidence="2">Membrane</location>
        <topology evidence="2">Peripheral membrane protein</topology>
    </subcellularLocation>
</comment>
<dbReference type="GO" id="GO:0046933">
    <property type="term" value="F:proton-transporting ATP synthase activity, rotational mechanism"/>
    <property type="evidence" value="ECO:0007669"/>
    <property type="project" value="InterPro"/>
</dbReference>
<dbReference type="PANTHER" id="PTHR11693">
    <property type="entry name" value="ATP SYNTHASE GAMMA CHAIN"/>
    <property type="match status" value="1"/>
</dbReference>
<keyword evidence="11" id="KW-1185">Reference proteome</keyword>
<keyword evidence="5" id="KW-0375">Hydrogen ion transport</keyword>
<proteinExistence type="inferred from homology"/>
<comment type="function">
    <text evidence="1">Produces ATP from ADP in the presence of a proton gradient across the membrane. The gamma chain is believed to be important in regulating ATPase activity and the flow of protons through the CF(0) complex.</text>
</comment>
<name>A0A1I3NTW8_9RHOB</name>
<evidence type="ECO:0000256" key="4">
    <source>
        <dbReference type="ARBA" id="ARBA00022448"/>
    </source>
</evidence>
<evidence type="ECO:0000256" key="5">
    <source>
        <dbReference type="ARBA" id="ARBA00022781"/>
    </source>
</evidence>
<dbReference type="Proteomes" id="UP000199630">
    <property type="component" value="Unassembled WGS sequence"/>
</dbReference>
<dbReference type="Gene3D" id="3.40.1380.10">
    <property type="match status" value="1"/>
</dbReference>